<dbReference type="SUPFAM" id="SSF54637">
    <property type="entry name" value="Thioesterase/thiol ester dehydrase-isomerase"/>
    <property type="match status" value="1"/>
</dbReference>
<dbReference type="GO" id="GO:0016853">
    <property type="term" value="F:isomerase activity"/>
    <property type="evidence" value="ECO:0007669"/>
    <property type="project" value="UniProtKB-KW"/>
</dbReference>
<organism evidence="1 2">
    <name type="scientific">Conidiobolus coronatus (strain ATCC 28846 / CBS 209.66 / NRRL 28638)</name>
    <name type="common">Delacroixia coronata</name>
    <dbReference type="NCBI Taxonomy" id="796925"/>
    <lineage>
        <taxon>Eukaryota</taxon>
        <taxon>Fungi</taxon>
        <taxon>Fungi incertae sedis</taxon>
        <taxon>Zoopagomycota</taxon>
        <taxon>Entomophthoromycotina</taxon>
        <taxon>Entomophthoromycetes</taxon>
        <taxon>Entomophthorales</taxon>
        <taxon>Ancylistaceae</taxon>
        <taxon>Conidiobolus</taxon>
    </lineage>
</organism>
<gene>
    <name evidence="1" type="ORF">CONCODRAFT_6158</name>
</gene>
<proteinExistence type="predicted"/>
<protein>
    <submittedName>
        <fullName evidence="1">Thioesterase/thiol ester dehydrase-isomerase</fullName>
    </submittedName>
</protein>
<dbReference type="InterPro" id="IPR050563">
    <property type="entry name" value="4-hydroxybenzoyl-CoA_TE"/>
</dbReference>
<dbReference type="GO" id="GO:0047617">
    <property type="term" value="F:fatty acyl-CoA hydrolase activity"/>
    <property type="evidence" value="ECO:0007669"/>
    <property type="project" value="TreeGrafter"/>
</dbReference>
<keyword evidence="2" id="KW-1185">Reference proteome</keyword>
<evidence type="ECO:0000313" key="2">
    <source>
        <dbReference type="Proteomes" id="UP000070444"/>
    </source>
</evidence>
<sequence>MNKGFVIRKNNTNSEIITRFYKEIRDELDKFPSVITIPVQWGLQDVNQHLNNVNWLRFCESGRSDYIAILSLYMEPKKFFEMVGAKSKGLIVKRVSIDYFFQVSYPDSLTVATKVTSLESNKFKFVTNLYSLANNKLVGICEATFVGYDFKAGKKCDFEPTLFEALTQMENDPKEAQELALNLPTRTYSNL</sequence>
<dbReference type="PANTHER" id="PTHR31793">
    <property type="entry name" value="4-HYDROXYBENZOYL-COA THIOESTERASE FAMILY MEMBER"/>
    <property type="match status" value="1"/>
</dbReference>
<dbReference type="CDD" id="cd00586">
    <property type="entry name" value="4HBT"/>
    <property type="match status" value="1"/>
</dbReference>
<dbReference type="Gene3D" id="3.10.129.10">
    <property type="entry name" value="Hotdog Thioesterase"/>
    <property type="match status" value="1"/>
</dbReference>
<name>A0A137P859_CONC2</name>
<dbReference type="Proteomes" id="UP000070444">
    <property type="component" value="Unassembled WGS sequence"/>
</dbReference>
<dbReference type="AlphaFoldDB" id="A0A137P859"/>
<keyword evidence="1" id="KW-0413">Isomerase</keyword>
<accession>A0A137P859</accession>
<dbReference type="PANTHER" id="PTHR31793:SF39">
    <property type="entry name" value="THIOESTERASE_THIOL ESTER DEHYDRASE-ISOMERASE"/>
    <property type="match status" value="1"/>
</dbReference>
<dbReference type="Pfam" id="PF13279">
    <property type="entry name" value="4HBT_2"/>
    <property type="match status" value="1"/>
</dbReference>
<dbReference type="EMBL" id="KQ964481">
    <property type="protein sequence ID" value="KXN71197.1"/>
    <property type="molecule type" value="Genomic_DNA"/>
</dbReference>
<dbReference type="InterPro" id="IPR029069">
    <property type="entry name" value="HotDog_dom_sf"/>
</dbReference>
<dbReference type="OrthoDB" id="5538558at2759"/>
<evidence type="ECO:0000313" key="1">
    <source>
        <dbReference type="EMBL" id="KXN71197.1"/>
    </source>
</evidence>
<reference evidence="1 2" key="1">
    <citation type="journal article" date="2015" name="Genome Biol. Evol.">
        <title>Phylogenomic analyses indicate that early fungi evolved digesting cell walls of algal ancestors of land plants.</title>
        <authorList>
            <person name="Chang Y."/>
            <person name="Wang S."/>
            <person name="Sekimoto S."/>
            <person name="Aerts A.L."/>
            <person name="Choi C."/>
            <person name="Clum A."/>
            <person name="LaButti K.M."/>
            <person name="Lindquist E.A."/>
            <person name="Yee Ngan C."/>
            <person name="Ohm R.A."/>
            <person name="Salamov A.A."/>
            <person name="Grigoriev I.V."/>
            <person name="Spatafora J.W."/>
            <person name="Berbee M.L."/>
        </authorList>
    </citation>
    <scope>NUCLEOTIDE SEQUENCE [LARGE SCALE GENOMIC DNA]</scope>
    <source>
        <strain evidence="1 2">NRRL 28638</strain>
    </source>
</reference>